<reference evidence="1 2" key="1">
    <citation type="submission" date="2019-12" db="EMBL/GenBank/DDBJ databases">
        <authorList>
            <person name="Alioto T."/>
            <person name="Alioto T."/>
            <person name="Gomez Garrido J."/>
        </authorList>
    </citation>
    <scope>NUCLEOTIDE SEQUENCE [LARGE SCALE GENOMIC DNA]</scope>
</reference>
<protein>
    <submittedName>
        <fullName evidence="1">Uncharacterized protein</fullName>
    </submittedName>
</protein>
<name>A0A8S0SE64_OLEEU</name>
<dbReference type="AlphaFoldDB" id="A0A8S0SE64"/>
<gene>
    <name evidence="1" type="ORF">OLEA9_A057555</name>
</gene>
<dbReference type="Proteomes" id="UP000594638">
    <property type="component" value="Unassembled WGS sequence"/>
</dbReference>
<keyword evidence="2" id="KW-1185">Reference proteome</keyword>
<evidence type="ECO:0000313" key="1">
    <source>
        <dbReference type="EMBL" id="CAA2990559.1"/>
    </source>
</evidence>
<sequence length="94" mass="10838">MTIKEEEYMEDYDRKTYRVQWKLGNRWVGKEKEKDGARRVLALVRVLINGHSPVVRLSLASGHFLCVENDRGSMGKIEWTGICTKFGAKHIVNS</sequence>
<organism evidence="1 2">
    <name type="scientific">Olea europaea subsp. europaea</name>
    <dbReference type="NCBI Taxonomy" id="158383"/>
    <lineage>
        <taxon>Eukaryota</taxon>
        <taxon>Viridiplantae</taxon>
        <taxon>Streptophyta</taxon>
        <taxon>Embryophyta</taxon>
        <taxon>Tracheophyta</taxon>
        <taxon>Spermatophyta</taxon>
        <taxon>Magnoliopsida</taxon>
        <taxon>eudicotyledons</taxon>
        <taxon>Gunneridae</taxon>
        <taxon>Pentapetalae</taxon>
        <taxon>asterids</taxon>
        <taxon>lamiids</taxon>
        <taxon>Lamiales</taxon>
        <taxon>Oleaceae</taxon>
        <taxon>Oleeae</taxon>
        <taxon>Olea</taxon>
    </lineage>
</organism>
<comment type="caution">
    <text evidence="1">The sequence shown here is derived from an EMBL/GenBank/DDBJ whole genome shotgun (WGS) entry which is preliminary data.</text>
</comment>
<proteinExistence type="predicted"/>
<evidence type="ECO:0000313" key="2">
    <source>
        <dbReference type="Proteomes" id="UP000594638"/>
    </source>
</evidence>
<dbReference type="EMBL" id="CACTIH010004324">
    <property type="protein sequence ID" value="CAA2990559.1"/>
    <property type="molecule type" value="Genomic_DNA"/>
</dbReference>
<dbReference type="Gramene" id="OE9A057555T1">
    <property type="protein sequence ID" value="OE9A057555C1"/>
    <property type="gene ID" value="OE9A057555"/>
</dbReference>
<accession>A0A8S0SE64</accession>